<dbReference type="GeneID" id="35382259"/>
<dbReference type="EMBL" id="LT906555">
    <property type="protein sequence ID" value="SNW62372.1"/>
    <property type="molecule type" value="Genomic_DNA"/>
</dbReference>
<gene>
    <name evidence="1" type="ORF">ORPV_468</name>
</gene>
<name>A0A2I2L499_9VIRU</name>
<reference evidence="1" key="1">
    <citation type="submission" date="2017-08" db="EMBL/GenBank/DDBJ databases">
        <authorList>
            <consortium name="Urmite Genomes"/>
        </authorList>
    </citation>
    <scope>NUCLEOTIDE SEQUENCE [LARGE SCALE GENOMIC DNA]</scope>
    <source>
        <strain evidence="1">IHUMI-LCC2</strain>
    </source>
</reference>
<accession>A0A2I2L499</accession>
<dbReference type="RefSeq" id="YP_009448674.1">
    <property type="nucleotide sequence ID" value="NC_036594.1"/>
</dbReference>
<organism evidence="1">
    <name type="scientific">Orpheovirus IHUMI-LCC2</name>
    <dbReference type="NCBI Taxonomy" id="2023057"/>
    <lineage>
        <taxon>Viruses</taxon>
        <taxon>Varidnaviria</taxon>
        <taxon>Bamfordvirae</taxon>
        <taxon>Nucleocytoviricota</taxon>
        <taxon>Megaviricetes</taxon>
        <taxon>Pimascovirales</taxon>
        <taxon>Ocovirineae</taxon>
        <taxon>Orpheoviridae</taxon>
        <taxon>Alphaorpheovirus</taxon>
        <taxon>Alphaorpheovirus massiliense</taxon>
    </lineage>
</organism>
<dbReference type="KEGG" id="vg:35382259"/>
<dbReference type="Proteomes" id="UP000236316">
    <property type="component" value="Segment"/>
</dbReference>
<proteinExistence type="predicted"/>
<evidence type="ECO:0000313" key="2">
    <source>
        <dbReference type="Proteomes" id="UP000236316"/>
    </source>
</evidence>
<protein>
    <submittedName>
        <fullName evidence="1">Uncharacterized protein</fullName>
    </submittedName>
</protein>
<evidence type="ECO:0000313" key="1">
    <source>
        <dbReference type="EMBL" id="SNW62372.1"/>
    </source>
</evidence>
<sequence>MCSMKVFAMLMEPIEGMELPTIELLEKPKLDEEMCMLYGVQFIAILEQGIKEEADNLSNEDLYLGLDNGLYVLWLKSLKNESLNTHPLLSEIPYNIFEVTREKVIQLLQYSKDRGYKHYNYYMKLLNFD</sequence>
<keyword evidence="2" id="KW-1185">Reference proteome</keyword>